<sequence length="75" mass="8723">MSGISVQAYADRHGLTASTFYAWWKRLAELGEPLQPEQVSGEPHFQSLKIAPPRKNPLEFRRWLDQRTLQMSVLR</sequence>
<dbReference type="NCBIfam" id="NF047593">
    <property type="entry name" value="IS66_ISAeme5_TnpA"/>
    <property type="match status" value="1"/>
</dbReference>
<dbReference type="EMBL" id="CP000471">
    <property type="protein sequence ID" value="ABK44780.1"/>
    <property type="molecule type" value="Genomic_DNA"/>
</dbReference>
<evidence type="ECO:0008006" key="3">
    <source>
        <dbReference type="Google" id="ProtNLM"/>
    </source>
</evidence>
<gene>
    <name evidence="1" type="ordered locus">Mmc1_2279</name>
</gene>
<dbReference type="HOGENOM" id="CLU_2666770_0_0_5"/>
<dbReference type="AlphaFoldDB" id="A0L9Y7"/>
<accession>A0L9Y7</accession>
<evidence type="ECO:0000313" key="1">
    <source>
        <dbReference type="EMBL" id="ABK44780.1"/>
    </source>
</evidence>
<dbReference type="KEGG" id="mgm:Mmc1_2279"/>
<name>A0L9Y7_MAGMM</name>
<organism evidence="1 2">
    <name type="scientific">Magnetococcus marinus (strain ATCC BAA-1437 / JCM 17883 / MC-1)</name>
    <dbReference type="NCBI Taxonomy" id="156889"/>
    <lineage>
        <taxon>Bacteria</taxon>
        <taxon>Pseudomonadati</taxon>
        <taxon>Pseudomonadota</taxon>
        <taxon>Magnetococcia</taxon>
        <taxon>Magnetococcales</taxon>
        <taxon>Magnetococcaceae</taxon>
        <taxon>Magnetococcus</taxon>
    </lineage>
</organism>
<evidence type="ECO:0000313" key="2">
    <source>
        <dbReference type="Proteomes" id="UP000002586"/>
    </source>
</evidence>
<dbReference type="Proteomes" id="UP000002586">
    <property type="component" value="Chromosome"/>
</dbReference>
<reference evidence="1 2" key="2">
    <citation type="journal article" date="2012" name="Int. J. Syst. Evol. Microbiol.">
        <title>Magnetococcus marinus gen. nov., sp. nov., a marine, magnetotactic bacterium that represents a novel lineage (Magnetococcaceae fam. nov.; Magnetococcales ord. nov.) at the base of the Alphaproteobacteria.</title>
        <authorList>
            <person name="Bazylinski D.A."/>
            <person name="Williams T.J."/>
            <person name="Lefevre C.T."/>
            <person name="Berg R.J."/>
            <person name="Zhang C.L."/>
            <person name="Bowser S.S."/>
            <person name="Dean A.J."/>
            <person name="Beveridge T.J."/>
        </authorList>
    </citation>
    <scope>NUCLEOTIDE SEQUENCE [LARGE SCALE GENOMIC DNA]</scope>
    <source>
        <strain evidence="2">ATCC BAA-1437 / JCM 17883 / MC-1</strain>
    </source>
</reference>
<reference evidence="2" key="1">
    <citation type="journal article" date="2009" name="Appl. Environ. Microbiol.">
        <title>Complete genome sequence of the chemolithoautotrophic marine magnetotactic coccus strain MC-1.</title>
        <authorList>
            <person name="Schubbe S."/>
            <person name="Williams T.J."/>
            <person name="Xie G."/>
            <person name="Kiss H.E."/>
            <person name="Brettin T.S."/>
            <person name="Martinez D."/>
            <person name="Ross C.A."/>
            <person name="Schuler D."/>
            <person name="Cox B.L."/>
            <person name="Nealson K.H."/>
            <person name="Bazylinski D.A."/>
        </authorList>
    </citation>
    <scope>NUCLEOTIDE SEQUENCE [LARGE SCALE GENOMIC DNA]</scope>
    <source>
        <strain evidence="2">ATCC BAA-1437 / JCM 17883 / MC-1</strain>
    </source>
</reference>
<protein>
    <recommendedName>
        <fullName evidence="3">Transposase</fullName>
    </recommendedName>
</protein>
<proteinExistence type="predicted"/>
<keyword evidence="2" id="KW-1185">Reference proteome</keyword>